<proteinExistence type="predicted"/>
<accession>A0AAQ3QMU1</accession>
<sequence length="71" mass="8259">MERKMSNAHDFTCSIKEQWKTFMEETKKHYLEDTAAVESNRNDMGEALKSCMTKANWYPTMLGCSKFLVDA</sequence>
<gene>
    <name evidence="1" type="ORF">Cni_G25858</name>
</gene>
<evidence type="ECO:0000313" key="1">
    <source>
        <dbReference type="EMBL" id="WOL17069.1"/>
    </source>
</evidence>
<dbReference type="Proteomes" id="UP001327560">
    <property type="component" value="Chromosome 8"/>
</dbReference>
<keyword evidence="2" id="KW-1185">Reference proteome</keyword>
<organism evidence="1 2">
    <name type="scientific">Canna indica</name>
    <name type="common">Indian-shot</name>
    <dbReference type="NCBI Taxonomy" id="4628"/>
    <lineage>
        <taxon>Eukaryota</taxon>
        <taxon>Viridiplantae</taxon>
        <taxon>Streptophyta</taxon>
        <taxon>Embryophyta</taxon>
        <taxon>Tracheophyta</taxon>
        <taxon>Spermatophyta</taxon>
        <taxon>Magnoliopsida</taxon>
        <taxon>Liliopsida</taxon>
        <taxon>Zingiberales</taxon>
        <taxon>Cannaceae</taxon>
        <taxon>Canna</taxon>
    </lineage>
</organism>
<dbReference type="EMBL" id="CP136897">
    <property type="protein sequence ID" value="WOL17069.1"/>
    <property type="molecule type" value="Genomic_DNA"/>
</dbReference>
<name>A0AAQ3QMU1_9LILI</name>
<protein>
    <submittedName>
        <fullName evidence="1">Uncharacterized protein</fullName>
    </submittedName>
</protein>
<dbReference type="AlphaFoldDB" id="A0AAQ3QMU1"/>
<reference evidence="1 2" key="1">
    <citation type="submission" date="2023-10" db="EMBL/GenBank/DDBJ databases">
        <title>Chromosome-scale genome assembly provides insights into flower coloration mechanisms of Canna indica.</title>
        <authorList>
            <person name="Li C."/>
        </authorList>
    </citation>
    <scope>NUCLEOTIDE SEQUENCE [LARGE SCALE GENOMIC DNA]</scope>
    <source>
        <tissue evidence="1">Flower</tissue>
    </source>
</reference>
<evidence type="ECO:0000313" key="2">
    <source>
        <dbReference type="Proteomes" id="UP001327560"/>
    </source>
</evidence>